<reference evidence="1 2" key="1">
    <citation type="journal article" date="2019" name="Int. J. Syst. Evol. Microbiol.">
        <title>The Global Catalogue of Microorganisms (GCM) 10K type strain sequencing project: providing services to taxonomists for standard genome sequencing and annotation.</title>
        <authorList>
            <consortium name="The Broad Institute Genomics Platform"/>
            <consortium name="The Broad Institute Genome Sequencing Center for Infectious Disease"/>
            <person name="Wu L."/>
            <person name="Ma J."/>
        </authorList>
    </citation>
    <scope>NUCLEOTIDE SEQUENCE [LARGE SCALE GENOMIC DNA]</scope>
    <source>
        <strain evidence="1 2">JCM 15478</strain>
    </source>
</reference>
<comment type="caution">
    <text evidence="1">The sequence shown here is derived from an EMBL/GenBank/DDBJ whole genome shotgun (WGS) entry which is preliminary data.</text>
</comment>
<protein>
    <recommendedName>
        <fullName evidence="3">Centromere-binding protein ParB C-terminal domain-containing protein</fullName>
    </recommendedName>
</protein>
<organism evidence="1 2">
    <name type="scientific">Streptomyces albiaxialis</name>
    <dbReference type="NCBI Taxonomy" id="329523"/>
    <lineage>
        <taxon>Bacteria</taxon>
        <taxon>Bacillati</taxon>
        <taxon>Actinomycetota</taxon>
        <taxon>Actinomycetes</taxon>
        <taxon>Kitasatosporales</taxon>
        <taxon>Streptomycetaceae</taxon>
        <taxon>Streptomyces</taxon>
    </lineage>
</organism>
<dbReference type="RefSeq" id="WP_344531628.1">
    <property type="nucleotide sequence ID" value="NZ_BAAAPE010000013.1"/>
</dbReference>
<evidence type="ECO:0000313" key="1">
    <source>
        <dbReference type="EMBL" id="GAA2087886.1"/>
    </source>
</evidence>
<name>A0ABN2WCX5_9ACTN</name>
<evidence type="ECO:0008006" key="3">
    <source>
        <dbReference type="Google" id="ProtNLM"/>
    </source>
</evidence>
<proteinExistence type="predicted"/>
<keyword evidence="2" id="KW-1185">Reference proteome</keyword>
<evidence type="ECO:0000313" key="2">
    <source>
        <dbReference type="Proteomes" id="UP001500016"/>
    </source>
</evidence>
<gene>
    <name evidence="1" type="ORF">GCM10009801_51160</name>
</gene>
<sequence>MAKKNERETAREDTARFNDLTTAYLRAEDHPDEEFIGTVGVALQHERCERLKGNYPPAGHGYPRK</sequence>
<accession>A0ABN2WCX5</accession>
<dbReference type="Proteomes" id="UP001500016">
    <property type="component" value="Unassembled WGS sequence"/>
</dbReference>
<dbReference type="EMBL" id="BAAAPE010000013">
    <property type="protein sequence ID" value="GAA2087886.1"/>
    <property type="molecule type" value="Genomic_DNA"/>
</dbReference>